<keyword evidence="1" id="KW-0732">Signal</keyword>
<keyword evidence="3" id="KW-1185">Reference proteome</keyword>
<evidence type="ECO:0000256" key="1">
    <source>
        <dbReference type="SAM" id="SignalP"/>
    </source>
</evidence>
<accession>A0A345ZST1</accession>
<dbReference type="OrthoDB" id="9804158at2"/>
<reference evidence="2 3" key="1">
    <citation type="submission" date="2018-07" db="EMBL/GenBank/DDBJ databases">
        <authorList>
            <person name="Quirk P.G."/>
            <person name="Krulwich T.A."/>
        </authorList>
    </citation>
    <scope>NUCLEOTIDE SEQUENCE [LARGE SCALE GENOMIC DNA]</scope>
    <source>
        <strain evidence="2 3">CC-BB4</strain>
    </source>
</reference>
<dbReference type="Proteomes" id="UP000254889">
    <property type="component" value="Chromosome"/>
</dbReference>
<proteinExistence type="predicted"/>
<evidence type="ECO:0000313" key="2">
    <source>
        <dbReference type="EMBL" id="AXK79978.1"/>
    </source>
</evidence>
<dbReference type="InterPro" id="IPR009273">
    <property type="entry name" value="DUF930"/>
</dbReference>
<dbReference type="KEGG" id="ptaw:DW352_05260"/>
<evidence type="ECO:0000313" key="3">
    <source>
        <dbReference type="Proteomes" id="UP000254889"/>
    </source>
</evidence>
<dbReference type="AlphaFoldDB" id="A0A345ZST1"/>
<dbReference type="RefSeq" id="WP_115689184.1">
    <property type="nucleotide sequence ID" value="NZ_CP031417.1"/>
</dbReference>
<dbReference type="EMBL" id="CP031417">
    <property type="protein sequence ID" value="AXK79978.1"/>
    <property type="molecule type" value="Genomic_DNA"/>
</dbReference>
<name>A0A345ZST1_9HYPH</name>
<protein>
    <submittedName>
        <fullName evidence="2">DUF930 domain-containing protein</fullName>
    </submittedName>
</protein>
<dbReference type="Pfam" id="PF06059">
    <property type="entry name" value="DUF930"/>
    <property type="match status" value="1"/>
</dbReference>
<gene>
    <name evidence="2" type="ORF">DW352_05260</name>
</gene>
<feature type="chain" id="PRO_5016824142" evidence="1">
    <location>
        <begin position="18"/>
        <end position="124"/>
    </location>
</feature>
<organism evidence="2 3">
    <name type="scientific">Pseudolabrys taiwanensis</name>
    <dbReference type="NCBI Taxonomy" id="331696"/>
    <lineage>
        <taxon>Bacteria</taxon>
        <taxon>Pseudomonadati</taxon>
        <taxon>Pseudomonadota</taxon>
        <taxon>Alphaproteobacteria</taxon>
        <taxon>Hyphomicrobiales</taxon>
        <taxon>Xanthobacteraceae</taxon>
        <taxon>Pseudolabrys</taxon>
    </lineage>
</organism>
<sequence>MIFLLGGLLLLASSALAADARLLANLRRLDPSLRLEQICDLEAMNQLSRRGFDADRAKSNVSVSPIHNGDILIANGAAFRSRGNWYHLSFVCVGTPDHLHVKSFRYMIGRMIPQSKWSSLDLWR</sequence>
<feature type="signal peptide" evidence="1">
    <location>
        <begin position="1"/>
        <end position="17"/>
    </location>
</feature>